<feature type="domain" description="Inner membrane protein YgaP-like transmembrane" evidence="2">
    <location>
        <begin position="3"/>
        <end position="61"/>
    </location>
</feature>
<proteinExistence type="predicted"/>
<protein>
    <submittedName>
        <fullName evidence="4">DUF2892 domain-containing protein</fullName>
    </submittedName>
</protein>
<keyword evidence="1" id="KW-0812">Transmembrane</keyword>
<dbReference type="Pfam" id="PF11127">
    <property type="entry name" value="YgaP-like_TM"/>
    <property type="match status" value="1"/>
</dbReference>
<keyword evidence="1" id="KW-0472">Membrane</keyword>
<sequence length="63" mass="6956">MFERNVGNIDRIARFALGALLIVLALTGTIGIWGWIGVIFVATAAMNFCPIYRVFGFKTCQDC</sequence>
<dbReference type="EMBL" id="CP078073">
    <property type="protein sequence ID" value="QXL89627.1"/>
    <property type="molecule type" value="Genomic_DNA"/>
</dbReference>
<reference evidence="4 5" key="1">
    <citation type="submission" date="2021-07" db="EMBL/GenBank/DDBJ databases">
        <title>Karlodiniumbacter phycospheric gen. nov., sp. nov., a phycosphere bacterium isolated from karlodinium veneficum.</title>
        <authorList>
            <person name="Peng Y."/>
            <person name="Jiang L."/>
            <person name="Lee J."/>
        </authorList>
    </citation>
    <scope>NUCLEOTIDE SEQUENCE</scope>
    <source>
        <strain evidence="4 5">N5</strain>
    </source>
</reference>
<accession>A0A975TYQ6</accession>
<name>A0A975TYQ6_9RHOB</name>
<evidence type="ECO:0000259" key="2">
    <source>
        <dbReference type="Pfam" id="PF11127"/>
    </source>
</evidence>
<organism evidence="4">
    <name type="scientific">Gymnodinialimonas phycosphaerae</name>
    <dbReference type="NCBI Taxonomy" id="2841589"/>
    <lineage>
        <taxon>Bacteria</taxon>
        <taxon>Pseudomonadati</taxon>
        <taxon>Pseudomonadota</taxon>
        <taxon>Alphaproteobacteria</taxon>
        <taxon>Rhodobacterales</taxon>
        <taxon>Paracoccaceae</taxon>
        <taxon>Gymnodinialimonas</taxon>
    </lineage>
</organism>
<dbReference type="EMBL" id="JAIMBW010000001">
    <property type="protein sequence ID" value="MBY4892907.1"/>
    <property type="molecule type" value="Genomic_DNA"/>
</dbReference>
<dbReference type="Proteomes" id="UP000693972">
    <property type="component" value="Unassembled WGS sequence"/>
</dbReference>
<evidence type="ECO:0000256" key="1">
    <source>
        <dbReference type="SAM" id="Phobius"/>
    </source>
</evidence>
<keyword evidence="5" id="KW-1185">Reference proteome</keyword>
<feature type="transmembrane region" description="Helical" evidence="1">
    <location>
        <begin position="12"/>
        <end position="36"/>
    </location>
</feature>
<evidence type="ECO:0000313" key="5">
    <source>
        <dbReference type="Proteomes" id="UP000693972"/>
    </source>
</evidence>
<dbReference type="InterPro" id="IPR021309">
    <property type="entry name" value="YgaP-like_TM"/>
</dbReference>
<dbReference type="AlphaFoldDB" id="A0A975TYQ6"/>
<gene>
    <name evidence="3" type="ORF">KUL25_09040</name>
    <name evidence="4" type="ORF">KUL25_09045</name>
</gene>
<keyword evidence="1" id="KW-1133">Transmembrane helix</keyword>
<evidence type="ECO:0000313" key="3">
    <source>
        <dbReference type="EMBL" id="MBY4892907.1"/>
    </source>
</evidence>
<evidence type="ECO:0000313" key="4">
    <source>
        <dbReference type="EMBL" id="QXL89627.1"/>
    </source>
</evidence>
<dbReference type="RefSeq" id="WP_257892653.1">
    <property type="nucleotide sequence ID" value="NZ_JAIMBW010000001.1"/>
</dbReference>